<evidence type="ECO:0000313" key="2">
    <source>
        <dbReference type="Proteomes" id="UP000516437"/>
    </source>
</evidence>
<organism evidence="1 2">
    <name type="scientific">Morella rubra</name>
    <name type="common">Chinese bayberry</name>
    <dbReference type="NCBI Taxonomy" id="262757"/>
    <lineage>
        <taxon>Eukaryota</taxon>
        <taxon>Viridiplantae</taxon>
        <taxon>Streptophyta</taxon>
        <taxon>Embryophyta</taxon>
        <taxon>Tracheophyta</taxon>
        <taxon>Spermatophyta</taxon>
        <taxon>Magnoliopsida</taxon>
        <taxon>eudicotyledons</taxon>
        <taxon>Gunneridae</taxon>
        <taxon>Pentapetalae</taxon>
        <taxon>rosids</taxon>
        <taxon>fabids</taxon>
        <taxon>Fagales</taxon>
        <taxon>Myricaceae</taxon>
        <taxon>Morella</taxon>
    </lineage>
</organism>
<proteinExistence type="predicted"/>
<sequence length="92" mass="10216">MSNKKKVGGGEKEAVKAAIESIGLGYDLAEDLRLKYCKRNSAVPRLIVIENDQVRDLAVPGRLSIRNVPKSIKCDKGERLRFASDVLSFQQN</sequence>
<dbReference type="PANTHER" id="PTHR33199:SF6">
    <property type="entry name" value="MACPF DOMAIN PROTEIN"/>
    <property type="match status" value="1"/>
</dbReference>
<dbReference type="OrthoDB" id="1366754at2759"/>
<dbReference type="GO" id="GO:2000031">
    <property type="term" value="P:regulation of salicylic acid mediated signaling pathway"/>
    <property type="evidence" value="ECO:0007669"/>
    <property type="project" value="InterPro"/>
</dbReference>
<comment type="caution">
    <text evidence="1">The sequence shown here is derived from an EMBL/GenBank/DDBJ whole genome shotgun (WGS) entry which is preliminary data.</text>
</comment>
<gene>
    <name evidence="1" type="ORF">CJ030_MR6G006003</name>
</gene>
<dbReference type="GO" id="GO:0009626">
    <property type="term" value="P:plant-type hypersensitive response"/>
    <property type="evidence" value="ECO:0007669"/>
    <property type="project" value="TreeGrafter"/>
</dbReference>
<dbReference type="AlphaFoldDB" id="A0A6A1V888"/>
<protein>
    <submittedName>
        <fullName evidence="1">Uncharacterized protein</fullName>
    </submittedName>
</protein>
<keyword evidence="2" id="KW-1185">Reference proteome</keyword>
<reference evidence="1 2" key="1">
    <citation type="journal article" date="2019" name="Plant Biotechnol. J.">
        <title>The red bayberry genome and genetic basis of sex determination.</title>
        <authorList>
            <person name="Jia H.M."/>
            <person name="Jia H.J."/>
            <person name="Cai Q.L."/>
            <person name="Wang Y."/>
            <person name="Zhao H.B."/>
            <person name="Yang W.F."/>
            <person name="Wang G.Y."/>
            <person name="Li Y.H."/>
            <person name="Zhan D.L."/>
            <person name="Shen Y.T."/>
            <person name="Niu Q.F."/>
            <person name="Chang L."/>
            <person name="Qiu J."/>
            <person name="Zhao L."/>
            <person name="Xie H.B."/>
            <person name="Fu W.Y."/>
            <person name="Jin J."/>
            <person name="Li X.W."/>
            <person name="Jiao Y."/>
            <person name="Zhou C.C."/>
            <person name="Tu T."/>
            <person name="Chai C.Y."/>
            <person name="Gao J.L."/>
            <person name="Fan L.J."/>
            <person name="van de Weg E."/>
            <person name="Wang J.Y."/>
            <person name="Gao Z.S."/>
        </authorList>
    </citation>
    <scope>NUCLEOTIDE SEQUENCE [LARGE SCALE GENOMIC DNA]</scope>
    <source>
        <tissue evidence="1">Leaves</tissue>
    </source>
</reference>
<name>A0A6A1V888_9ROSI</name>
<accession>A0A6A1V888</accession>
<evidence type="ECO:0000313" key="1">
    <source>
        <dbReference type="EMBL" id="KAB1208901.1"/>
    </source>
</evidence>
<dbReference type="GO" id="GO:0005886">
    <property type="term" value="C:plasma membrane"/>
    <property type="evidence" value="ECO:0007669"/>
    <property type="project" value="TreeGrafter"/>
</dbReference>
<dbReference type="InterPro" id="IPR044663">
    <property type="entry name" value="CAD1/NSL1-like"/>
</dbReference>
<dbReference type="Proteomes" id="UP000516437">
    <property type="component" value="Chromosome 6"/>
</dbReference>
<dbReference type="PANTHER" id="PTHR33199">
    <property type="entry name" value="MACPF DOMAIN-CONTAINING PROTEIN CAD1"/>
    <property type="match status" value="1"/>
</dbReference>
<dbReference type="EMBL" id="RXIC02000024">
    <property type="protein sequence ID" value="KAB1208901.1"/>
    <property type="molecule type" value="Genomic_DNA"/>
</dbReference>